<dbReference type="Proteomes" id="UP000256838">
    <property type="component" value="Unassembled WGS sequence"/>
</dbReference>
<evidence type="ECO:0000313" key="5">
    <source>
        <dbReference type="Proteomes" id="UP000256838"/>
    </source>
</evidence>
<dbReference type="GO" id="GO:0051782">
    <property type="term" value="P:negative regulation of cell division"/>
    <property type="evidence" value="ECO:0007669"/>
    <property type="project" value="TreeGrafter"/>
</dbReference>
<dbReference type="RefSeq" id="WP_115533424.1">
    <property type="nucleotide sequence ID" value="NZ_QRGA01000006.1"/>
</dbReference>
<dbReference type="InterPro" id="IPR027417">
    <property type="entry name" value="P-loop_NTPase"/>
</dbReference>
<dbReference type="PANTHER" id="PTHR43384">
    <property type="entry name" value="SEPTUM SITE-DETERMINING PROTEIN MIND HOMOLOG, CHLOROPLASTIC-RELATED"/>
    <property type="match status" value="1"/>
</dbReference>
<evidence type="ECO:0000259" key="3">
    <source>
        <dbReference type="PROSITE" id="PS50110"/>
    </source>
</evidence>
<sequence>MIDILSISSDASRLAQIARHIGECGSYRTTRIVGTPAQLAERGDSLESFDVLIVDAMTLNDAQLSVIANLCQRQARLTCILLTPDTSQQTLIEAMRAGVRDILAWPLEKHALCEALHRVEQNRVLQGGHVTRVLSFMSCKGGVGTTFIACNVAHALSAFQKKRVLLVDLNQLYGDASFLLTSETAPSTLPQVCGNIERMDSAFLDASLIHVSDTFHLLAGAGDPVKAAEVQSDRLEWMLGVAAPRYDFVIFDLGQSINQLSIVALDRSDEIHVVLQPGMLYARAGRRLQEILTSLGYPYVGLRLLINRYTRHAEREKAALEEVLNMSPHLVVPEDNEAVTEAVNHGLPVFEVNRKSSVSRCLQRFAEDLANGTPAPSQGHKDTEQRRSGLFGRLAAPKLKTSM</sequence>
<dbReference type="Gene3D" id="3.40.50.2300">
    <property type="match status" value="1"/>
</dbReference>
<evidence type="ECO:0000313" key="4">
    <source>
        <dbReference type="EMBL" id="RDU98608.1"/>
    </source>
</evidence>
<dbReference type="AlphaFoldDB" id="A0A3D8JZY1"/>
<keyword evidence="5" id="KW-1185">Reference proteome</keyword>
<accession>A0A3D8JZY1</accession>
<proteinExistence type="predicted"/>
<dbReference type="SUPFAM" id="SSF52540">
    <property type="entry name" value="P-loop containing nucleoside triphosphate hydrolases"/>
    <property type="match status" value="1"/>
</dbReference>
<gene>
    <name evidence="4" type="ORF">DWV00_09970</name>
</gene>
<feature type="modified residue" description="4-aspartylphosphate" evidence="1">
    <location>
        <position position="55"/>
    </location>
</feature>
<name>A0A3D8JZY1_9BURK</name>
<feature type="domain" description="Response regulatory" evidence="3">
    <location>
        <begin position="3"/>
        <end position="120"/>
    </location>
</feature>
<dbReference type="SUPFAM" id="SSF52172">
    <property type="entry name" value="CheY-like"/>
    <property type="match status" value="1"/>
</dbReference>
<dbReference type="GO" id="GO:0016887">
    <property type="term" value="F:ATP hydrolysis activity"/>
    <property type="evidence" value="ECO:0007669"/>
    <property type="project" value="TreeGrafter"/>
</dbReference>
<dbReference type="Gene3D" id="3.40.50.300">
    <property type="entry name" value="P-loop containing nucleotide triphosphate hydrolases"/>
    <property type="match status" value="1"/>
</dbReference>
<dbReference type="InterPro" id="IPR025669">
    <property type="entry name" value="AAA_dom"/>
</dbReference>
<dbReference type="EMBL" id="QRGA01000006">
    <property type="protein sequence ID" value="RDU98608.1"/>
    <property type="molecule type" value="Genomic_DNA"/>
</dbReference>
<keyword evidence="1" id="KW-0597">Phosphoprotein</keyword>
<comment type="caution">
    <text evidence="4">The sequence shown here is derived from an EMBL/GenBank/DDBJ whole genome shotgun (WGS) entry which is preliminary data.</text>
</comment>
<reference evidence="4 5" key="1">
    <citation type="submission" date="2018-08" db="EMBL/GenBank/DDBJ databases">
        <title>Paraburkholderia sp. DHOM06 isolated from forest soil.</title>
        <authorList>
            <person name="Gao Z.-H."/>
            <person name="Qiu L.-H."/>
        </authorList>
    </citation>
    <scope>NUCLEOTIDE SEQUENCE [LARGE SCALE GENOMIC DNA]</scope>
    <source>
        <strain evidence="4 5">DHOM06</strain>
    </source>
</reference>
<feature type="region of interest" description="Disordered" evidence="2">
    <location>
        <begin position="369"/>
        <end position="390"/>
    </location>
</feature>
<dbReference type="InterPro" id="IPR050625">
    <property type="entry name" value="ParA/MinD_ATPase"/>
</dbReference>
<protein>
    <submittedName>
        <fullName evidence="4">Pilus assembly protein</fullName>
    </submittedName>
</protein>
<dbReference type="OrthoDB" id="9768734at2"/>
<evidence type="ECO:0000256" key="2">
    <source>
        <dbReference type="SAM" id="MobiDB-lite"/>
    </source>
</evidence>
<dbReference type="InterPro" id="IPR001789">
    <property type="entry name" value="Sig_transdc_resp-reg_receiver"/>
</dbReference>
<dbReference type="GO" id="GO:0005829">
    <property type="term" value="C:cytosol"/>
    <property type="evidence" value="ECO:0007669"/>
    <property type="project" value="TreeGrafter"/>
</dbReference>
<dbReference type="PANTHER" id="PTHR43384:SF13">
    <property type="entry name" value="SLR0110 PROTEIN"/>
    <property type="match status" value="1"/>
</dbReference>
<dbReference type="Pfam" id="PF13614">
    <property type="entry name" value="AAA_31"/>
    <property type="match status" value="1"/>
</dbReference>
<evidence type="ECO:0000256" key="1">
    <source>
        <dbReference type="PROSITE-ProRule" id="PRU00169"/>
    </source>
</evidence>
<dbReference type="GO" id="GO:0009898">
    <property type="term" value="C:cytoplasmic side of plasma membrane"/>
    <property type="evidence" value="ECO:0007669"/>
    <property type="project" value="TreeGrafter"/>
</dbReference>
<organism evidence="4 5">
    <name type="scientific">Trinickia dinghuensis</name>
    <dbReference type="NCBI Taxonomy" id="2291023"/>
    <lineage>
        <taxon>Bacteria</taxon>
        <taxon>Pseudomonadati</taxon>
        <taxon>Pseudomonadota</taxon>
        <taxon>Betaproteobacteria</taxon>
        <taxon>Burkholderiales</taxon>
        <taxon>Burkholderiaceae</taxon>
        <taxon>Trinickia</taxon>
    </lineage>
</organism>
<dbReference type="PROSITE" id="PS50110">
    <property type="entry name" value="RESPONSE_REGULATORY"/>
    <property type="match status" value="1"/>
</dbReference>
<dbReference type="GO" id="GO:0005524">
    <property type="term" value="F:ATP binding"/>
    <property type="evidence" value="ECO:0007669"/>
    <property type="project" value="TreeGrafter"/>
</dbReference>
<dbReference type="InterPro" id="IPR011006">
    <property type="entry name" value="CheY-like_superfamily"/>
</dbReference>
<dbReference type="GO" id="GO:0000160">
    <property type="term" value="P:phosphorelay signal transduction system"/>
    <property type="evidence" value="ECO:0007669"/>
    <property type="project" value="InterPro"/>
</dbReference>